<organism evidence="2 3">
    <name type="scientific">Paradevosia shaoguanensis</name>
    <dbReference type="NCBI Taxonomy" id="1335043"/>
    <lineage>
        <taxon>Bacteria</taxon>
        <taxon>Pseudomonadati</taxon>
        <taxon>Pseudomonadota</taxon>
        <taxon>Alphaproteobacteria</taxon>
        <taxon>Hyphomicrobiales</taxon>
        <taxon>Devosiaceae</taxon>
        <taxon>Paradevosia</taxon>
    </lineage>
</organism>
<evidence type="ECO:0008006" key="4">
    <source>
        <dbReference type="Google" id="ProtNLM"/>
    </source>
</evidence>
<keyword evidence="3" id="KW-1185">Reference proteome</keyword>
<evidence type="ECO:0000313" key="2">
    <source>
        <dbReference type="EMBL" id="MCI0127038.1"/>
    </source>
</evidence>
<proteinExistence type="predicted"/>
<accession>A0AA41QMT9</accession>
<name>A0AA41QMT9_9HYPH</name>
<evidence type="ECO:0000313" key="3">
    <source>
        <dbReference type="Proteomes" id="UP001156140"/>
    </source>
</evidence>
<reference evidence="2" key="1">
    <citation type="submission" date="2022-03" db="EMBL/GenBank/DDBJ databases">
        <title>The complete genome sequence of a Methyloterrigena soli.</title>
        <authorList>
            <person name="Zi Z."/>
        </authorList>
    </citation>
    <scope>NUCLEOTIDE SEQUENCE</scope>
    <source>
        <strain evidence="2">M48</strain>
    </source>
</reference>
<dbReference type="Proteomes" id="UP001156140">
    <property type="component" value="Unassembled WGS sequence"/>
</dbReference>
<keyword evidence="1" id="KW-0732">Signal</keyword>
<comment type="caution">
    <text evidence="2">The sequence shown here is derived from an EMBL/GenBank/DDBJ whole genome shotgun (WGS) entry which is preliminary data.</text>
</comment>
<sequence>MKTAGALLLALAGSVAAAGPGYAQSIHDTDSASLQTLFVFGGRYYSEYIENGINPFKPAYENNYIVGAGYQRFLPGSWHYWRLGLEVGLAARLGDSTSAEMWAGAVARFDGIVLGPVRISPALTLGVSAESGMVGVEAVHAQEVGGGDPALLFYMAPEINVSWTDNPNLEVFWRLQHRSGAWNTLGNMRDGANATTVGLRWKF</sequence>
<evidence type="ECO:0000256" key="1">
    <source>
        <dbReference type="SAM" id="SignalP"/>
    </source>
</evidence>
<feature type="chain" id="PRO_5041272102" description="Acyloxyacyl hydrolase" evidence="1">
    <location>
        <begin position="18"/>
        <end position="203"/>
    </location>
</feature>
<dbReference type="EMBL" id="JALAZD010000001">
    <property type="protein sequence ID" value="MCI0127038.1"/>
    <property type="molecule type" value="Genomic_DNA"/>
</dbReference>
<dbReference type="RefSeq" id="WP_281735700.1">
    <property type="nucleotide sequence ID" value="NZ_JAKETQ010000001.1"/>
</dbReference>
<protein>
    <recommendedName>
        <fullName evidence="4">Acyloxyacyl hydrolase</fullName>
    </recommendedName>
</protein>
<gene>
    <name evidence="2" type="ORF">ML536_09375</name>
</gene>
<dbReference type="AlphaFoldDB" id="A0AA41QMT9"/>
<feature type="signal peptide" evidence="1">
    <location>
        <begin position="1"/>
        <end position="17"/>
    </location>
</feature>